<evidence type="ECO:0000256" key="4">
    <source>
        <dbReference type="ARBA" id="ARBA00022475"/>
    </source>
</evidence>
<keyword evidence="10" id="KW-0067">ATP-binding</keyword>
<evidence type="ECO:0000256" key="5">
    <source>
        <dbReference type="ARBA" id="ARBA00022553"/>
    </source>
</evidence>
<dbReference type="InterPro" id="IPR036890">
    <property type="entry name" value="HATPase_C_sf"/>
</dbReference>
<evidence type="ECO:0000256" key="3">
    <source>
        <dbReference type="ARBA" id="ARBA00012438"/>
    </source>
</evidence>
<organism evidence="17 18">
    <name type="scientific">Metabacillus lacus</name>
    <dbReference type="NCBI Taxonomy" id="1983721"/>
    <lineage>
        <taxon>Bacteria</taxon>
        <taxon>Bacillati</taxon>
        <taxon>Bacillota</taxon>
        <taxon>Bacilli</taxon>
        <taxon>Bacillales</taxon>
        <taxon>Bacillaceae</taxon>
        <taxon>Metabacillus</taxon>
    </lineage>
</organism>
<dbReference type="Gene3D" id="1.10.287.130">
    <property type="match status" value="1"/>
</dbReference>
<dbReference type="GO" id="GO:0005524">
    <property type="term" value="F:ATP binding"/>
    <property type="evidence" value="ECO:0007669"/>
    <property type="project" value="UniProtKB-KW"/>
</dbReference>
<keyword evidence="18" id="KW-1185">Reference proteome</keyword>
<dbReference type="Proteomes" id="UP000448867">
    <property type="component" value="Unassembled WGS sequence"/>
</dbReference>
<gene>
    <name evidence="17" type="ORF">GJU40_13095</name>
</gene>
<dbReference type="PROSITE" id="PS50109">
    <property type="entry name" value="HIS_KIN"/>
    <property type="match status" value="1"/>
</dbReference>
<keyword evidence="8" id="KW-0547">Nucleotide-binding</keyword>
<evidence type="ECO:0000256" key="1">
    <source>
        <dbReference type="ARBA" id="ARBA00000085"/>
    </source>
</evidence>
<evidence type="ECO:0000256" key="12">
    <source>
        <dbReference type="ARBA" id="ARBA00023012"/>
    </source>
</evidence>
<dbReference type="Pfam" id="PF00672">
    <property type="entry name" value="HAMP"/>
    <property type="match status" value="1"/>
</dbReference>
<dbReference type="InterPro" id="IPR003594">
    <property type="entry name" value="HATPase_dom"/>
</dbReference>
<dbReference type="GO" id="GO:0000155">
    <property type="term" value="F:phosphorelay sensor kinase activity"/>
    <property type="evidence" value="ECO:0007669"/>
    <property type="project" value="InterPro"/>
</dbReference>
<dbReference type="InterPro" id="IPR005467">
    <property type="entry name" value="His_kinase_dom"/>
</dbReference>
<dbReference type="PANTHER" id="PTHR45436:SF5">
    <property type="entry name" value="SENSOR HISTIDINE KINASE TRCS"/>
    <property type="match status" value="1"/>
</dbReference>
<dbReference type="Pfam" id="PF02518">
    <property type="entry name" value="HATPase_c"/>
    <property type="match status" value="1"/>
</dbReference>
<dbReference type="OrthoDB" id="14660at2"/>
<comment type="caution">
    <text evidence="17">The sequence shown here is derived from an EMBL/GenBank/DDBJ whole genome shotgun (WGS) entry which is preliminary data.</text>
</comment>
<evidence type="ECO:0000256" key="6">
    <source>
        <dbReference type="ARBA" id="ARBA00022679"/>
    </source>
</evidence>
<feature type="domain" description="HAMP" evidence="16">
    <location>
        <begin position="71"/>
        <end position="124"/>
    </location>
</feature>
<dbReference type="SMART" id="SM00388">
    <property type="entry name" value="HisKA"/>
    <property type="match status" value="1"/>
</dbReference>
<keyword evidence="7 14" id="KW-0812">Transmembrane</keyword>
<dbReference type="AlphaFoldDB" id="A0A7X2J1R1"/>
<protein>
    <recommendedName>
        <fullName evidence="3">histidine kinase</fullName>
        <ecNumber evidence="3">2.7.13.3</ecNumber>
    </recommendedName>
</protein>
<evidence type="ECO:0000256" key="8">
    <source>
        <dbReference type="ARBA" id="ARBA00022741"/>
    </source>
</evidence>
<evidence type="ECO:0000313" key="18">
    <source>
        <dbReference type="Proteomes" id="UP000448867"/>
    </source>
</evidence>
<keyword evidence="9" id="KW-0418">Kinase</keyword>
<evidence type="ECO:0000256" key="13">
    <source>
        <dbReference type="ARBA" id="ARBA00023136"/>
    </source>
</evidence>
<evidence type="ECO:0000256" key="2">
    <source>
        <dbReference type="ARBA" id="ARBA00004651"/>
    </source>
</evidence>
<evidence type="ECO:0000256" key="7">
    <source>
        <dbReference type="ARBA" id="ARBA00022692"/>
    </source>
</evidence>
<comment type="subcellular location">
    <subcellularLocation>
        <location evidence="2">Cell membrane</location>
        <topology evidence="2">Multi-pass membrane protein</topology>
    </subcellularLocation>
</comment>
<dbReference type="RefSeq" id="WP_154308384.1">
    <property type="nucleotide sequence ID" value="NZ_WKKI01000026.1"/>
</dbReference>
<dbReference type="Gene3D" id="3.30.565.10">
    <property type="entry name" value="Histidine kinase-like ATPase, C-terminal domain"/>
    <property type="match status" value="1"/>
</dbReference>
<feature type="transmembrane region" description="Helical" evidence="14">
    <location>
        <begin position="9"/>
        <end position="33"/>
    </location>
</feature>
<reference evidence="17 18" key="1">
    <citation type="submission" date="2019-11" db="EMBL/GenBank/DDBJ databases">
        <title>Bacillus lacus genome.</title>
        <authorList>
            <person name="Allen C.J."/>
            <person name="Newman J.D."/>
        </authorList>
    </citation>
    <scope>NUCLEOTIDE SEQUENCE [LARGE SCALE GENOMIC DNA]</scope>
    <source>
        <strain evidence="17 18">KCTC 33946</strain>
    </source>
</reference>
<evidence type="ECO:0000256" key="11">
    <source>
        <dbReference type="ARBA" id="ARBA00022989"/>
    </source>
</evidence>
<feature type="transmembrane region" description="Helical" evidence="14">
    <location>
        <begin position="45"/>
        <end position="70"/>
    </location>
</feature>
<dbReference type="EMBL" id="WKKI01000026">
    <property type="protein sequence ID" value="MRX73078.1"/>
    <property type="molecule type" value="Genomic_DNA"/>
</dbReference>
<keyword evidence="5" id="KW-0597">Phosphoprotein</keyword>
<evidence type="ECO:0000313" key="17">
    <source>
        <dbReference type="EMBL" id="MRX73078.1"/>
    </source>
</evidence>
<dbReference type="PROSITE" id="PS50885">
    <property type="entry name" value="HAMP"/>
    <property type="match status" value="1"/>
</dbReference>
<dbReference type="InterPro" id="IPR003660">
    <property type="entry name" value="HAMP_dom"/>
</dbReference>
<name>A0A7X2J1R1_9BACI</name>
<dbReference type="EC" id="2.7.13.3" evidence="3"/>
<keyword evidence="6" id="KW-0808">Transferase</keyword>
<keyword evidence="4" id="KW-1003">Cell membrane</keyword>
<dbReference type="InterPro" id="IPR003661">
    <property type="entry name" value="HisK_dim/P_dom"/>
</dbReference>
<dbReference type="SMART" id="SM00387">
    <property type="entry name" value="HATPase_c"/>
    <property type="match status" value="1"/>
</dbReference>
<evidence type="ECO:0000256" key="9">
    <source>
        <dbReference type="ARBA" id="ARBA00022777"/>
    </source>
</evidence>
<sequence>MKLKRKYQLILGIVLICIPLSFIVINLAVTAIYQLIKPSEPFHESIYYVVMHVLFIISSLTIVAACSLTINSLLHKINRLKETVRELASGDTIPEKLSGNGRDEMDGLIESVNLLIERTAFRELAAEQEKKLQEEYLKKLRHDINTPLTAMQLQLFYLEYERGDLPLKSIHSQIEYIGELTRQIQLESTVSLKSSHILKDPVHINELLHKVVQKWSYLFQLNGIRISIHESSQDELILNSNNAWLHRMFDNVFQNTLRHSDAENLHIVISRSLVEIEDNGKGFQSGREKQGLGLTVIDDIATALGIPYTLSSDFNGTRFTFIFNSQDF</sequence>
<keyword evidence="11 14" id="KW-1133">Transmembrane helix</keyword>
<feature type="domain" description="Histidine kinase" evidence="15">
    <location>
        <begin position="139"/>
        <end position="327"/>
    </location>
</feature>
<keyword evidence="13 14" id="KW-0472">Membrane</keyword>
<evidence type="ECO:0000256" key="14">
    <source>
        <dbReference type="SAM" id="Phobius"/>
    </source>
</evidence>
<dbReference type="PANTHER" id="PTHR45436">
    <property type="entry name" value="SENSOR HISTIDINE KINASE YKOH"/>
    <property type="match status" value="1"/>
</dbReference>
<dbReference type="GO" id="GO:0005886">
    <property type="term" value="C:plasma membrane"/>
    <property type="evidence" value="ECO:0007669"/>
    <property type="project" value="UniProtKB-SubCell"/>
</dbReference>
<evidence type="ECO:0000259" key="16">
    <source>
        <dbReference type="PROSITE" id="PS50885"/>
    </source>
</evidence>
<comment type="catalytic activity">
    <reaction evidence="1">
        <text>ATP + protein L-histidine = ADP + protein N-phospho-L-histidine.</text>
        <dbReference type="EC" id="2.7.13.3"/>
    </reaction>
</comment>
<keyword evidence="12" id="KW-0902">Two-component regulatory system</keyword>
<evidence type="ECO:0000259" key="15">
    <source>
        <dbReference type="PROSITE" id="PS50109"/>
    </source>
</evidence>
<dbReference type="SUPFAM" id="SSF55874">
    <property type="entry name" value="ATPase domain of HSP90 chaperone/DNA topoisomerase II/histidine kinase"/>
    <property type="match status" value="1"/>
</dbReference>
<dbReference type="InterPro" id="IPR050428">
    <property type="entry name" value="TCS_sensor_his_kinase"/>
</dbReference>
<proteinExistence type="predicted"/>
<accession>A0A7X2J1R1</accession>
<evidence type="ECO:0000256" key="10">
    <source>
        <dbReference type="ARBA" id="ARBA00022840"/>
    </source>
</evidence>